<evidence type="ECO:0000313" key="2">
    <source>
        <dbReference type="Proteomes" id="UP000178964"/>
    </source>
</evidence>
<dbReference type="STRING" id="1802627.A3A70_03025"/>
<evidence type="ECO:0000313" key="1">
    <source>
        <dbReference type="EMBL" id="OGC59847.1"/>
    </source>
</evidence>
<proteinExistence type="predicted"/>
<accession>A0A1F4VRM3</accession>
<gene>
    <name evidence="1" type="ORF">A3A70_03025</name>
</gene>
<dbReference type="Proteomes" id="UP000178964">
    <property type="component" value="Unassembled WGS sequence"/>
</dbReference>
<organism evidence="1 2">
    <name type="scientific">candidate division WWE3 bacterium RIFCSPLOWO2_01_FULL_42_11</name>
    <dbReference type="NCBI Taxonomy" id="1802627"/>
    <lineage>
        <taxon>Bacteria</taxon>
        <taxon>Katanobacteria</taxon>
    </lineage>
</organism>
<dbReference type="EMBL" id="MEVK01000006">
    <property type="protein sequence ID" value="OGC59847.1"/>
    <property type="molecule type" value="Genomic_DNA"/>
</dbReference>
<dbReference type="AlphaFoldDB" id="A0A1F4VRM3"/>
<reference evidence="1 2" key="1">
    <citation type="journal article" date="2016" name="Nat. Commun.">
        <title>Thousands of microbial genomes shed light on interconnected biogeochemical processes in an aquifer system.</title>
        <authorList>
            <person name="Anantharaman K."/>
            <person name="Brown C.T."/>
            <person name="Hug L.A."/>
            <person name="Sharon I."/>
            <person name="Castelle C.J."/>
            <person name="Probst A.J."/>
            <person name="Thomas B.C."/>
            <person name="Singh A."/>
            <person name="Wilkins M.J."/>
            <person name="Karaoz U."/>
            <person name="Brodie E.L."/>
            <person name="Williams K.H."/>
            <person name="Hubbard S.S."/>
            <person name="Banfield J.F."/>
        </authorList>
    </citation>
    <scope>NUCLEOTIDE SEQUENCE [LARGE SCALE GENOMIC DNA]</scope>
</reference>
<protein>
    <submittedName>
        <fullName evidence="1">Uncharacterized protein</fullName>
    </submittedName>
</protein>
<comment type="caution">
    <text evidence="1">The sequence shown here is derived from an EMBL/GenBank/DDBJ whole genome shotgun (WGS) entry which is preliminary data.</text>
</comment>
<name>A0A1F4VRM3_UNCKA</name>
<sequence length="120" mass="13651">MNCKFIKNSGDLCKVRAVKNSDYCFFHNPDSKKDRQLAVRNGGLNSRKNSLALPQRVIRTPSDIVLVLEETLNHLRAGNIHPNYSNSIFIGCSTLLKAYEQSEVLQRLEAMEERINNTKT</sequence>